<dbReference type="InterPro" id="IPR013830">
    <property type="entry name" value="SGNH_hydro"/>
</dbReference>
<dbReference type="InterPro" id="IPR036514">
    <property type="entry name" value="SGNH_hydro_sf"/>
</dbReference>
<organism evidence="3">
    <name type="scientific">uncultured marine thaumarchaeote KM3_65_D11</name>
    <dbReference type="NCBI Taxonomy" id="1456225"/>
    <lineage>
        <taxon>Archaea</taxon>
        <taxon>Nitrososphaerota</taxon>
        <taxon>environmental samples</taxon>
    </lineage>
</organism>
<proteinExistence type="predicted"/>
<dbReference type="Gene3D" id="3.40.50.1110">
    <property type="entry name" value="SGNH hydrolase"/>
    <property type="match status" value="1"/>
</dbReference>
<evidence type="ECO:0000259" key="2">
    <source>
        <dbReference type="Pfam" id="PF13472"/>
    </source>
</evidence>
<dbReference type="PANTHER" id="PTHR30383">
    <property type="entry name" value="THIOESTERASE 1/PROTEASE 1/LYSOPHOSPHOLIPASE L1"/>
    <property type="match status" value="1"/>
</dbReference>
<sequence>MSVQVSYKKQSVLAIIGIVILLLVIEAVANVWWVTQINCEFEQNEIFQNINEEKKRQLCLDIYEIRTSGDEMIPNQITDSIIINSLGFRGSEFSEIKPPTTYRIFMLGGSTMFGTGATSDETTIPGYLQQFLDEKDFGFGVEVINSGIQGADSSTEVDLVEQKLVNFSPDLVIIYDGWNDLRDNNLPSELKENWELMCKIGKENDFDVIISLQPIAGFGNKALTEQELEYAQNGVDYKKNPLTESFSIYQDYAKDLEEIKTCVNTIDLRGVFDTEIGPIYWDEAHVSDRGNHIVAKSLFNVVFPIVSENYGFSNFETEKDVKKTSSLLYNDREIIVSVELLSSNESKNKKIQIITHDNTNNEVIQNVTYFISISKDNENLLREYFFTEDGILSIDVQPNYEPLIKVIGEKQYDNNAYVMSGSKYSPEMSGENLTSITPLQITGPIFDTEGIYAFDIELRTIDSRNNWVFSLSGFHSQVTIEKDVILDDSIVKNQQSLQTDDLFREIFSYYKTPILLNEIFKW</sequence>
<dbReference type="AlphaFoldDB" id="A0A075HJ74"/>
<keyword evidence="1" id="KW-0812">Transmembrane</keyword>
<dbReference type="EMBL" id="KF900989">
    <property type="protein sequence ID" value="AIF13983.1"/>
    <property type="molecule type" value="Genomic_DNA"/>
</dbReference>
<feature type="transmembrane region" description="Helical" evidence="1">
    <location>
        <begin position="12"/>
        <end position="34"/>
    </location>
</feature>
<dbReference type="SUPFAM" id="SSF52266">
    <property type="entry name" value="SGNH hydrolase"/>
    <property type="match status" value="1"/>
</dbReference>
<dbReference type="GO" id="GO:0004622">
    <property type="term" value="F:phosphatidylcholine lysophospholipase activity"/>
    <property type="evidence" value="ECO:0007669"/>
    <property type="project" value="TreeGrafter"/>
</dbReference>
<accession>A0A075HJ74</accession>
<dbReference type="PANTHER" id="PTHR30383:SF5">
    <property type="entry name" value="SGNH HYDROLASE-TYPE ESTERASE DOMAIN-CONTAINING PROTEIN"/>
    <property type="match status" value="1"/>
</dbReference>
<feature type="domain" description="SGNH hydrolase-type esterase" evidence="2">
    <location>
        <begin position="107"/>
        <end position="209"/>
    </location>
</feature>
<protein>
    <submittedName>
        <fullName evidence="3">GDSL family lipase</fullName>
    </submittedName>
</protein>
<dbReference type="Pfam" id="PF13472">
    <property type="entry name" value="Lipase_GDSL_2"/>
    <property type="match status" value="1"/>
</dbReference>
<evidence type="ECO:0000256" key="1">
    <source>
        <dbReference type="SAM" id="Phobius"/>
    </source>
</evidence>
<evidence type="ECO:0000313" key="3">
    <source>
        <dbReference type="EMBL" id="AIF13983.1"/>
    </source>
</evidence>
<keyword evidence="1" id="KW-1133">Transmembrane helix</keyword>
<name>A0A075HJ74_9ARCH</name>
<keyword evidence="1" id="KW-0472">Membrane</keyword>
<reference evidence="3" key="1">
    <citation type="journal article" date="2014" name="Genome Biol. Evol.">
        <title>Pangenome evidence for extensive interdomain horizontal transfer affecting lineage core and shell genes in uncultured planktonic thaumarchaeota and euryarchaeota.</title>
        <authorList>
            <person name="Deschamps P."/>
            <person name="Zivanovic Y."/>
            <person name="Moreira D."/>
            <person name="Rodriguez-Valera F."/>
            <person name="Lopez-Garcia P."/>
        </authorList>
    </citation>
    <scope>NUCLEOTIDE SEQUENCE</scope>
</reference>
<dbReference type="CDD" id="cd00229">
    <property type="entry name" value="SGNH_hydrolase"/>
    <property type="match status" value="1"/>
</dbReference>
<dbReference type="InterPro" id="IPR051532">
    <property type="entry name" value="Ester_Hydrolysis_Enzymes"/>
</dbReference>